<feature type="compositionally biased region" description="Low complexity" evidence="10">
    <location>
        <begin position="772"/>
        <end position="789"/>
    </location>
</feature>
<evidence type="ECO:0000259" key="12">
    <source>
        <dbReference type="SMART" id="SM00478"/>
    </source>
</evidence>
<protein>
    <recommendedName>
        <fullName evidence="2">DNA-(apurinic or apyrimidinic site) lyase</fullName>
        <ecNumber evidence="2">4.2.99.18</ecNumber>
    </recommendedName>
</protein>
<dbReference type="AlphaFoldDB" id="A0A0F7U788"/>
<evidence type="ECO:0000256" key="2">
    <source>
        <dbReference type="ARBA" id="ARBA00012720"/>
    </source>
</evidence>
<comment type="similarity">
    <text evidence="1">Belongs to the type-1 OGG1 family.</text>
</comment>
<evidence type="ECO:0000313" key="13">
    <source>
        <dbReference type="EMBL" id="CEL64272.1"/>
    </source>
</evidence>
<dbReference type="SUPFAM" id="SSF48150">
    <property type="entry name" value="DNA-glycosylase"/>
    <property type="match status" value="1"/>
</dbReference>
<accession>A0A0F7U788</accession>
<feature type="compositionally biased region" description="Basic and acidic residues" evidence="10">
    <location>
        <begin position="136"/>
        <end position="147"/>
    </location>
</feature>
<evidence type="ECO:0000256" key="7">
    <source>
        <dbReference type="ARBA" id="ARBA00023268"/>
    </source>
</evidence>
<feature type="region of interest" description="Disordered" evidence="10">
    <location>
        <begin position="490"/>
        <end position="530"/>
    </location>
</feature>
<feature type="chain" id="PRO_5002523002" description="DNA-(apurinic or apyrimidinic site) lyase" evidence="11">
    <location>
        <begin position="25"/>
        <end position="872"/>
    </location>
</feature>
<feature type="region of interest" description="Disordered" evidence="10">
    <location>
        <begin position="396"/>
        <end position="448"/>
    </location>
</feature>
<feature type="compositionally biased region" description="Low complexity" evidence="10">
    <location>
        <begin position="175"/>
        <end position="197"/>
    </location>
</feature>
<keyword evidence="4" id="KW-0378">Hydrolase</keyword>
<dbReference type="PANTHER" id="PTHR10242:SF2">
    <property type="entry name" value="N-GLYCOSYLASE_DNA LYASE"/>
    <property type="match status" value="1"/>
</dbReference>
<evidence type="ECO:0000256" key="1">
    <source>
        <dbReference type="ARBA" id="ARBA00010679"/>
    </source>
</evidence>
<dbReference type="Gene3D" id="1.10.340.30">
    <property type="entry name" value="Hypothetical protein, domain 2"/>
    <property type="match status" value="1"/>
</dbReference>
<evidence type="ECO:0000256" key="11">
    <source>
        <dbReference type="SAM" id="SignalP"/>
    </source>
</evidence>
<keyword evidence="6 13" id="KW-0456">Lyase</keyword>
<dbReference type="InterPro" id="IPR011257">
    <property type="entry name" value="DNA_glycosylase"/>
</dbReference>
<comment type="catalytic activity">
    <reaction evidence="9">
        <text>2'-deoxyribonucleotide-(2'-deoxyribose 5'-phosphate)-2'-deoxyribonucleotide-DNA = a 3'-end 2'-deoxyribonucleotide-(2,3-dehydro-2,3-deoxyribose 5'-phosphate)-DNA + a 5'-end 5'-phospho-2'-deoxyribonucleoside-DNA + H(+)</text>
        <dbReference type="Rhea" id="RHEA:66592"/>
        <dbReference type="Rhea" id="RHEA-COMP:13180"/>
        <dbReference type="Rhea" id="RHEA-COMP:16897"/>
        <dbReference type="Rhea" id="RHEA-COMP:17067"/>
        <dbReference type="ChEBI" id="CHEBI:15378"/>
        <dbReference type="ChEBI" id="CHEBI:136412"/>
        <dbReference type="ChEBI" id="CHEBI:157695"/>
        <dbReference type="ChEBI" id="CHEBI:167181"/>
        <dbReference type="EC" id="4.2.99.18"/>
    </reaction>
</comment>
<feature type="signal peptide" evidence="11">
    <location>
        <begin position="1"/>
        <end position="24"/>
    </location>
</feature>
<feature type="compositionally biased region" description="Pro residues" evidence="10">
    <location>
        <begin position="198"/>
        <end position="231"/>
    </location>
</feature>
<feature type="compositionally biased region" description="Basic and acidic residues" evidence="10">
    <location>
        <begin position="418"/>
        <end position="427"/>
    </location>
</feature>
<dbReference type="Gene3D" id="1.10.1670.10">
    <property type="entry name" value="Helix-hairpin-Helix base-excision DNA repair enzymes (C-terminal)"/>
    <property type="match status" value="1"/>
</dbReference>
<dbReference type="PANTHER" id="PTHR10242">
    <property type="entry name" value="8-OXOGUANINE DNA GLYCOSYLASE"/>
    <property type="match status" value="1"/>
</dbReference>
<feature type="compositionally biased region" description="Basic and acidic residues" evidence="10">
    <location>
        <begin position="496"/>
        <end position="507"/>
    </location>
</feature>
<keyword evidence="8" id="KW-0326">Glycosidase</keyword>
<dbReference type="GO" id="GO:0034039">
    <property type="term" value="F:8-oxo-7,8-dihydroguanine DNA N-glycosylase activity"/>
    <property type="evidence" value="ECO:0007669"/>
    <property type="project" value="TreeGrafter"/>
</dbReference>
<feature type="region of interest" description="Disordered" evidence="10">
    <location>
        <begin position="332"/>
        <end position="356"/>
    </location>
</feature>
<evidence type="ECO:0000256" key="4">
    <source>
        <dbReference type="ARBA" id="ARBA00022801"/>
    </source>
</evidence>
<keyword evidence="5" id="KW-0234">DNA repair</keyword>
<keyword evidence="11" id="KW-0732">Signal</keyword>
<feature type="compositionally biased region" description="Basic and acidic residues" evidence="10">
    <location>
        <begin position="343"/>
        <end position="356"/>
    </location>
</feature>
<feature type="region of interest" description="Disordered" evidence="10">
    <location>
        <begin position="88"/>
        <end position="241"/>
    </location>
</feature>
<keyword evidence="7" id="KW-0511">Multifunctional enzyme</keyword>
<dbReference type="InterPro" id="IPR052054">
    <property type="entry name" value="Oxidative_DNA_repair_enzyme"/>
</dbReference>
<keyword evidence="3" id="KW-0227">DNA damage</keyword>
<sequence>MLAFHPRFPFFINLLSLFVSLCWSSSVSSSLSFSLSSSLCSSVSTSLSSLSSPVSFGVSAFTSPPVSRFPSLASAVSPVSFLRAFRRSGAHRGTSSRRSSLNSEMKRPAAGASLERPRGSRTRTRKETFGGANPRAGERESKTKETQQEEEPSAGQRGRKAKAGRPHRAARPMRPSSSDSLSTRASSLSTSPSSFAPSPSPSSPSPSPYSPSPSSPSPSPSSPSPSSPSPSSPSSSPSSVSESEEVFLPLSRLREANWRNLCVTAEELRPEHCLTTGQTFQFTRIGQSSALLWEGLVGRRVFQIMQTPTTTLYRCMYSDTRKANAAAAQRLGVKAGEGDEGGDAARRPERDFDRTEEEREVEALRAFFNLDVSLVELRKQWETRKETVHGSASVAGASGGAVAAPARQAKQKRIKAQTVDEKNESGRGKATQEAAVGEENGTRDRSSGVGRVLQIPVVECFFSFLCSSNNNVPRIAQMVRALRNSYGDLLVTGSGDGDRKDKKRAQESLEVGEEGQGERRSEKERGLSDSSLPIKVQGASFSLSSSSPAPCLPSRSASALSSPGSAPFAFASSVSFVSAKVARSDAIRVNLRDIPILLASTPQLTWHAFPSCSSLARATEEDLKKLGLGYRARLLLSAAKALDALGGDTFLLSLQQKARRRKDNPDAEESEDSVFAVEREIRDALLPFAGIGRKVADCIALYSLRCWACWPVDTHLLQHAQRDVEFHKFLRDALKEQQDRKKTEKGTATKEQAPTPLERIWRVSLDERKSRPSSSSPTSSSCPSSSSSSSSSSAVSLASAFPLSPGAVQSFCRSGTRGEKFSNLSDGLYCAMQSFYQRRFGVFAGWAQSVLFTDALRRRQAEPHTQPQPKNA</sequence>
<dbReference type="InterPro" id="IPR012904">
    <property type="entry name" value="OGG_N"/>
</dbReference>
<feature type="domain" description="HhH-GPD" evidence="12">
    <location>
        <begin position="582"/>
        <end position="755"/>
    </location>
</feature>
<dbReference type="SMART" id="SM00478">
    <property type="entry name" value="ENDO3c"/>
    <property type="match status" value="1"/>
</dbReference>
<evidence type="ECO:0000256" key="10">
    <source>
        <dbReference type="SAM" id="MobiDB-lite"/>
    </source>
</evidence>
<evidence type="ECO:0000256" key="3">
    <source>
        <dbReference type="ARBA" id="ARBA00022763"/>
    </source>
</evidence>
<evidence type="ECO:0000256" key="9">
    <source>
        <dbReference type="ARBA" id="ARBA00044632"/>
    </source>
</evidence>
<dbReference type="InterPro" id="IPR003265">
    <property type="entry name" value="HhH-GPD_domain"/>
</dbReference>
<feature type="region of interest" description="Disordered" evidence="10">
    <location>
        <begin position="766"/>
        <end position="789"/>
    </location>
</feature>
<proteinExistence type="inferred from homology"/>
<evidence type="ECO:0000256" key="5">
    <source>
        <dbReference type="ARBA" id="ARBA00023204"/>
    </source>
</evidence>
<dbReference type="GO" id="GO:0003684">
    <property type="term" value="F:damaged DNA binding"/>
    <property type="evidence" value="ECO:0007669"/>
    <property type="project" value="InterPro"/>
</dbReference>
<dbReference type="GO" id="GO:0005634">
    <property type="term" value="C:nucleus"/>
    <property type="evidence" value="ECO:0007669"/>
    <property type="project" value="TreeGrafter"/>
</dbReference>
<dbReference type="GO" id="GO:0006285">
    <property type="term" value="P:base-excision repair, AP site formation"/>
    <property type="evidence" value="ECO:0007669"/>
    <property type="project" value="TreeGrafter"/>
</dbReference>
<evidence type="ECO:0000256" key="6">
    <source>
        <dbReference type="ARBA" id="ARBA00023239"/>
    </source>
</evidence>
<dbReference type="Gene3D" id="3.30.310.40">
    <property type="match status" value="1"/>
</dbReference>
<dbReference type="GO" id="GO:0006289">
    <property type="term" value="P:nucleotide-excision repair"/>
    <property type="evidence" value="ECO:0007669"/>
    <property type="project" value="InterPro"/>
</dbReference>
<feature type="compositionally biased region" description="Basic residues" evidence="10">
    <location>
        <begin position="157"/>
        <end position="171"/>
    </location>
</feature>
<organism evidence="13">
    <name type="scientific">Neospora caninum (strain Liverpool)</name>
    <dbReference type="NCBI Taxonomy" id="572307"/>
    <lineage>
        <taxon>Eukaryota</taxon>
        <taxon>Sar</taxon>
        <taxon>Alveolata</taxon>
        <taxon>Apicomplexa</taxon>
        <taxon>Conoidasida</taxon>
        <taxon>Coccidia</taxon>
        <taxon>Eucoccidiorida</taxon>
        <taxon>Eimeriorina</taxon>
        <taxon>Sarcocystidae</taxon>
        <taxon>Neospora</taxon>
    </lineage>
</organism>
<evidence type="ECO:0000256" key="8">
    <source>
        <dbReference type="ARBA" id="ARBA00023295"/>
    </source>
</evidence>
<dbReference type="EC" id="4.2.99.18" evidence="2"/>
<dbReference type="EMBL" id="LN714474">
    <property type="protein sequence ID" value="CEL64272.1"/>
    <property type="molecule type" value="Genomic_DNA"/>
</dbReference>
<reference evidence="13" key="1">
    <citation type="journal article" date="2015" name="PLoS ONE">
        <title>Comprehensive Evaluation of Toxoplasma gondii VEG and Neospora caninum LIV Genomes with Tachyzoite Stage Transcriptome and Proteome Defines Novel Transcript Features.</title>
        <authorList>
            <person name="Ramaprasad A."/>
            <person name="Mourier T."/>
            <person name="Naeem R."/>
            <person name="Malas T.B."/>
            <person name="Moussa E."/>
            <person name="Panigrahi A."/>
            <person name="Vermont S.J."/>
            <person name="Otto T.D."/>
            <person name="Wastling J."/>
            <person name="Pain A."/>
        </authorList>
    </citation>
    <scope>NUCLEOTIDE SEQUENCE</scope>
    <source>
        <strain evidence="13">Liverpool</strain>
    </source>
</reference>
<name>A0A0F7U788_NEOCL</name>
<gene>
    <name evidence="13" type="ORF">BN1204_001760</name>
</gene>
<feature type="compositionally biased region" description="Low complexity" evidence="10">
    <location>
        <begin position="232"/>
        <end position="241"/>
    </location>
</feature>
<dbReference type="SUPFAM" id="SSF55945">
    <property type="entry name" value="TATA-box binding protein-like"/>
    <property type="match status" value="1"/>
</dbReference>
<dbReference type="InterPro" id="IPR023170">
    <property type="entry name" value="HhH_base_excis_C"/>
</dbReference>
<dbReference type="Pfam" id="PF07934">
    <property type="entry name" value="OGG_N"/>
    <property type="match status" value="1"/>
</dbReference>
<feature type="compositionally biased region" description="Basic and acidic residues" evidence="10">
    <location>
        <begin position="516"/>
        <end position="527"/>
    </location>
</feature>
<dbReference type="GO" id="GO:0140078">
    <property type="term" value="F:class I DNA-(apurinic or apyrimidinic site) endonuclease activity"/>
    <property type="evidence" value="ECO:0007669"/>
    <property type="project" value="UniProtKB-EC"/>
</dbReference>